<dbReference type="PANTHER" id="PTHR11098">
    <property type="entry name" value="NICOTINATE PHOSPHORIBOSYLTRANSFERASE"/>
    <property type="match status" value="1"/>
</dbReference>
<dbReference type="InterPro" id="IPR036068">
    <property type="entry name" value="Nicotinate_pribotase-like_C"/>
</dbReference>
<comment type="catalytic activity">
    <reaction evidence="6">
        <text>5-phospho-alpha-D-ribose 1-diphosphate + nicotinate + ATP + H2O = nicotinate beta-D-ribonucleotide + ADP + phosphate + diphosphate</text>
        <dbReference type="Rhea" id="RHEA:36163"/>
        <dbReference type="ChEBI" id="CHEBI:15377"/>
        <dbReference type="ChEBI" id="CHEBI:30616"/>
        <dbReference type="ChEBI" id="CHEBI:32544"/>
        <dbReference type="ChEBI" id="CHEBI:33019"/>
        <dbReference type="ChEBI" id="CHEBI:43474"/>
        <dbReference type="ChEBI" id="CHEBI:57502"/>
        <dbReference type="ChEBI" id="CHEBI:58017"/>
        <dbReference type="ChEBI" id="CHEBI:456216"/>
        <dbReference type="EC" id="6.3.4.21"/>
    </reaction>
</comment>
<dbReference type="AlphaFoldDB" id="A0A939FGL7"/>
<sequence>LVDTYDTEEGVRVAAHVLRHLNRGPGCAVRLDSGGLGILAARARSILDEAGLSDVRISVSGGLDEYAVDDLVRSGAPIDVYAAGTRVGVSADAPY</sequence>
<keyword evidence="4" id="KW-0436">Ligase</keyword>
<name>A0A939FGL7_9ACTN</name>
<evidence type="ECO:0000313" key="8">
    <source>
        <dbReference type="Proteomes" id="UP000664167"/>
    </source>
</evidence>
<evidence type="ECO:0000256" key="3">
    <source>
        <dbReference type="ARBA" id="ARBA00022553"/>
    </source>
</evidence>
<protein>
    <recommendedName>
        <fullName evidence="2">nicotinate phosphoribosyltransferase</fullName>
        <ecNumber evidence="2">6.3.4.21</ecNumber>
    </recommendedName>
</protein>
<dbReference type="SUPFAM" id="SSF51690">
    <property type="entry name" value="Nicotinate/Quinolinate PRTase C-terminal domain-like"/>
    <property type="match status" value="1"/>
</dbReference>
<comment type="pathway">
    <text evidence="1">Cofactor biosynthesis; NAD(+) biosynthesis; nicotinate D-ribonucleotide from nicotinate: step 1/1.</text>
</comment>
<evidence type="ECO:0000256" key="2">
    <source>
        <dbReference type="ARBA" id="ARBA00013236"/>
    </source>
</evidence>
<keyword evidence="5" id="KW-0662">Pyridine nucleotide biosynthesis</keyword>
<dbReference type="Proteomes" id="UP000664167">
    <property type="component" value="Unassembled WGS sequence"/>
</dbReference>
<feature type="non-terminal residue" evidence="7">
    <location>
        <position position="1"/>
    </location>
</feature>
<keyword evidence="7" id="KW-0808">Transferase</keyword>
<evidence type="ECO:0000256" key="4">
    <source>
        <dbReference type="ARBA" id="ARBA00022598"/>
    </source>
</evidence>
<dbReference type="EMBL" id="JAFLRJ010001329">
    <property type="protein sequence ID" value="MBO0518182.1"/>
    <property type="molecule type" value="Genomic_DNA"/>
</dbReference>
<dbReference type="InterPro" id="IPR013785">
    <property type="entry name" value="Aldolase_TIM"/>
</dbReference>
<evidence type="ECO:0000256" key="6">
    <source>
        <dbReference type="ARBA" id="ARBA00048668"/>
    </source>
</evidence>
<organism evidence="7 8">
    <name type="scientific">Streptomyces beijiangensis</name>
    <dbReference type="NCBI Taxonomy" id="163361"/>
    <lineage>
        <taxon>Bacteria</taxon>
        <taxon>Bacillati</taxon>
        <taxon>Actinomycetota</taxon>
        <taxon>Actinomycetes</taxon>
        <taxon>Kitasatosporales</taxon>
        <taxon>Streptomycetaceae</taxon>
        <taxon>Streptomyces</taxon>
    </lineage>
</organism>
<dbReference type="GO" id="GO:0004516">
    <property type="term" value="F:nicotinate phosphoribosyltransferase activity"/>
    <property type="evidence" value="ECO:0007669"/>
    <property type="project" value="UniProtKB-EC"/>
</dbReference>
<dbReference type="InterPro" id="IPR007229">
    <property type="entry name" value="Nic_PRibTrfase-Fam"/>
</dbReference>
<evidence type="ECO:0000256" key="1">
    <source>
        <dbReference type="ARBA" id="ARBA00004952"/>
    </source>
</evidence>
<gene>
    <name evidence="7" type="ORF">J0695_41690</name>
</gene>
<dbReference type="GO" id="GO:0034355">
    <property type="term" value="P:NAD+ biosynthetic process via the salvage pathway"/>
    <property type="evidence" value="ECO:0007669"/>
    <property type="project" value="TreeGrafter"/>
</dbReference>
<accession>A0A939FGL7</accession>
<evidence type="ECO:0000313" key="7">
    <source>
        <dbReference type="EMBL" id="MBO0518182.1"/>
    </source>
</evidence>
<proteinExistence type="predicted"/>
<dbReference type="PANTHER" id="PTHR11098:SF1">
    <property type="entry name" value="NICOTINATE PHOSPHORIBOSYLTRANSFERASE"/>
    <property type="match status" value="1"/>
</dbReference>
<evidence type="ECO:0000256" key="5">
    <source>
        <dbReference type="ARBA" id="ARBA00022642"/>
    </source>
</evidence>
<feature type="non-terminal residue" evidence="7">
    <location>
        <position position="95"/>
    </location>
</feature>
<dbReference type="GO" id="GO:0016757">
    <property type="term" value="F:glycosyltransferase activity"/>
    <property type="evidence" value="ECO:0007669"/>
    <property type="project" value="UniProtKB-KW"/>
</dbReference>
<dbReference type="GO" id="GO:0005829">
    <property type="term" value="C:cytosol"/>
    <property type="evidence" value="ECO:0007669"/>
    <property type="project" value="TreeGrafter"/>
</dbReference>
<dbReference type="EC" id="6.3.4.21" evidence="2"/>
<dbReference type="Gene3D" id="3.20.20.70">
    <property type="entry name" value="Aldolase class I"/>
    <property type="match status" value="1"/>
</dbReference>
<keyword evidence="7" id="KW-0328">Glycosyltransferase</keyword>
<keyword evidence="8" id="KW-1185">Reference proteome</keyword>
<keyword evidence="3" id="KW-0597">Phosphoprotein</keyword>
<comment type="caution">
    <text evidence="7">The sequence shown here is derived from an EMBL/GenBank/DDBJ whole genome shotgun (WGS) entry which is preliminary data.</text>
</comment>
<reference evidence="7" key="1">
    <citation type="submission" date="2021-03" db="EMBL/GenBank/DDBJ databases">
        <title>Streptomyces poriferae sp. nov., a novel marine sponge-derived Actinobacteria species with anti-MRSA activity.</title>
        <authorList>
            <person name="Sandoval-Powers M."/>
            <person name="Kralova S."/>
            <person name="Nguyen G.-S."/>
            <person name="Fawwal D."/>
            <person name="Degnes K."/>
            <person name="Klinkenberg G."/>
            <person name="Sletta H."/>
            <person name="Wentzel A."/>
            <person name="Liles M.R."/>
        </authorList>
    </citation>
    <scope>NUCLEOTIDE SEQUENCE</scope>
    <source>
        <strain evidence="7">DSM 41794</strain>
    </source>
</reference>